<protein>
    <submittedName>
        <fullName evidence="1">Uncharacterized protein</fullName>
    </submittedName>
</protein>
<sequence>MTPLLGSSYLVHGAAGVGGSRSWVYASNSGQGLWETVGQSVQPMSTSKLYAPEGTTVVPTGREVTTRGLGGDQYEIQRIDSTDRSGLASLGVAPTQPPAAAATPAGTQFTGTVLALSTTEVMNGEPAPNVYYVLQLDAPTQSPRCNLAGVRLLERRISSFSENTASTMMTPHSGDRSWASG</sequence>
<gene>
    <name evidence="1" type="ORF">EKI59_04565</name>
</gene>
<name>A0A6C1TXM0_9CORY</name>
<reference evidence="1 2" key="1">
    <citation type="submission" date="2018-12" db="EMBL/GenBank/DDBJ databases">
        <title>Corynebacterium sanguinis sp. nov., a clinically-associated and environmental corynebacterium.</title>
        <authorList>
            <person name="Gonzales-Siles L."/>
            <person name="Jaen-Luchoro D."/>
            <person name="Cardew S."/>
            <person name="Inganas E."/>
            <person name="Ohlen M."/>
            <person name="Jensie-Markopolous S."/>
            <person name="Pinyeiro-Iglesias B."/>
            <person name="Molin K."/>
            <person name="Skovbjerg S."/>
            <person name="Svensson-Stadler L."/>
            <person name="Funke G."/>
            <person name="Moore E.R.B."/>
        </authorList>
    </citation>
    <scope>NUCLEOTIDE SEQUENCE [LARGE SCALE GENOMIC DNA]</scope>
    <source>
        <strain evidence="1 2">58734</strain>
    </source>
</reference>
<accession>A0A6C1TXM0</accession>
<evidence type="ECO:0000313" key="1">
    <source>
        <dbReference type="EMBL" id="TVS29089.1"/>
    </source>
</evidence>
<comment type="caution">
    <text evidence="1">The sequence shown here is derived from an EMBL/GenBank/DDBJ whole genome shotgun (WGS) entry which is preliminary data.</text>
</comment>
<dbReference type="AlphaFoldDB" id="A0A6C1TXM0"/>
<dbReference type="Proteomes" id="UP000336646">
    <property type="component" value="Unassembled WGS sequence"/>
</dbReference>
<proteinExistence type="predicted"/>
<dbReference type="OrthoDB" id="4426122at2"/>
<dbReference type="RefSeq" id="WP_144772891.1">
    <property type="nucleotide sequence ID" value="NZ_JALXLQ010000019.1"/>
</dbReference>
<evidence type="ECO:0000313" key="2">
    <source>
        <dbReference type="Proteomes" id="UP000336646"/>
    </source>
</evidence>
<organism evidence="1 2">
    <name type="scientific">Corynebacterium sanguinis</name>
    <dbReference type="NCBI Taxonomy" id="2594913"/>
    <lineage>
        <taxon>Bacteria</taxon>
        <taxon>Bacillati</taxon>
        <taxon>Actinomycetota</taxon>
        <taxon>Actinomycetes</taxon>
        <taxon>Mycobacteriales</taxon>
        <taxon>Corynebacteriaceae</taxon>
        <taxon>Corynebacterium</taxon>
    </lineage>
</organism>
<dbReference type="EMBL" id="RXIR01000007">
    <property type="protein sequence ID" value="TVS29089.1"/>
    <property type="molecule type" value="Genomic_DNA"/>
</dbReference>